<reference evidence="1" key="1">
    <citation type="submission" date="2022-04" db="EMBL/GenBank/DDBJ databases">
        <title>Chromosome-scale genome assembly of Holotrichia oblita Faldermann.</title>
        <authorList>
            <person name="Rongchong L."/>
        </authorList>
    </citation>
    <scope>NUCLEOTIDE SEQUENCE</scope>
    <source>
        <strain evidence="1">81SQS9</strain>
    </source>
</reference>
<gene>
    <name evidence="1" type="ORF">MML48_4g00018284</name>
</gene>
<organism evidence="1 2">
    <name type="scientific">Holotrichia oblita</name>
    <name type="common">Chafer beetle</name>
    <dbReference type="NCBI Taxonomy" id="644536"/>
    <lineage>
        <taxon>Eukaryota</taxon>
        <taxon>Metazoa</taxon>
        <taxon>Ecdysozoa</taxon>
        <taxon>Arthropoda</taxon>
        <taxon>Hexapoda</taxon>
        <taxon>Insecta</taxon>
        <taxon>Pterygota</taxon>
        <taxon>Neoptera</taxon>
        <taxon>Endopterygota</taxon>
        <taxon>Coleoptera</taxon>
        <taxon>Polyphaga</taxon>
        <taxon>Scarabaeiformia</taxon>
        <taxon>Scarabaeidae</taxon>
        <taxon>Melolonthinae</taxon>
        <taxon>Holotrichia</taxon>
    </lineage>
</organism>
<sequence>MAFVGVEFIDEDNESGDRSIGVVSKSWLTPRKKEVFWPPCKQQIQFNKLLRNHHPADDTWKLYGVSRLIIIVIDDFEKATKKIKKAEDTSDLQSDAEICKKRKYKRPQRLSYGSSDDEGLSTRFQRPPLIKVAEAVKANSLNIFEKDIEDAIKVWLKHAPQRLKFSRRSL</sequence>
<dbReference type="Proteomes" id="UP001056778">
    <property type="component" value="Chromosome 4"/>
</dbReference>
<dbReference type="EMBL" id="CM043018">
    <property type="protein sequence ID" value="KAI4462961.1"/>
    <property type="molecule type" value="Genomic_DNA"/>
</dbReference>
<evidence type="ECO:0000313" key="1">
    <source>
        <dbReference type="EMBL" id="KAI4462961.1"/>
    </source>
</evidence>
<proteinExistence type="predicted"/>
<comment type="caution">
    <text evidence="1">The sequence shown here is derived from an EMBL/GenBank/DDBJ whole genome shotgun (WGS) entry which is preliminary data.</text>
</comment>
<name>A0ACB9T833_HOLOL</name>
<keyword evidence="2" id="KW-1185">Reference proteome</keyword>
<accession>A0ACB9T833</accession>
<evidence type="ECO:0000313" key="2">
    <source>
        <dbReference type="Proteomes" id="UP001056778"/>
    </source>
</evidence>
<protein>
    <submittedName>
        <fullName evidence="1">Uncharacterized protein</fullName>
    </submittedName>
</protein>